<dbReference type="RefSeq" id="WP_091081472.1">
    <property type="nucleotide sequence ID" value="NZ_FOHX01000004.1"/>
</dbReference>
<evidence type="ECO:0000313" key="2">
    <source>
        <dbReference type="Proteomes" id="UP000199361"/>
    </source>
</evidence>
<dbReference type="SUPFAM" id="SSF82607">
    <property type="entry name" value="YbaB-like"/>
    <property type="match status" value="1"/>
</dbReference>
<keyword evidence="1" id="KW-0238">DNA-binding</keyword>
<dbReference type="EMBL" id="FOHX01000004">
    <property type="protein sequence ID" value="SET86082.1"/>
    <property type="molecule type" value="Genomic_DNA"/>
</dbReference>
<dbReference type="OrthoDB" id="3541191at2"/>
<keyword evidence="2" id="KW-1185">Reference proteome</keyword>
<evidence type="ECO:0000313" key="1">
    <source>
        <dbReference type="EMBL" id="SET86082.1"/>
    </source>
</evidence>
<dbReference type="GO" id="GO:0003677">
    <property type="term" value="F:DNA binding"/>
    <property type="evidence" value="ECO:0007669"/>
    <property type="project" value="UniProtKB-KW"/>
</dbReference>
<sequence>MPSPAPEDDARYLADYYERARQVMRDLQAARAAIGQVEGRAQSKDGLVEAVATGHGELTGLRLDPRALRLGEAALSREVTAVLRAAQDDAERRAKEIADKVAGAATLPEPLDESFVRDRVEQVARDLL</sequence>
<name>A0A1I0HPM7_9ACTN</name>
<accession>A0A1I0HPM7</accession>
<proteinExistence type="predicted"/>
<reference evidence="1 2" key="1">
    <citation type="submission" date="2016-10" db="EMBL/GenBank/DDBJ databases">
        <authorList>
            <person name="de Groot N.N."/>
        </authorList>
    </citation>
    <scope>NUCLEOTIDE SEQUENCE [LARGE SCALE GENOMIC DNA]</scope>
    <source>
        <strain evidence="1 2">CGMCC 4.5598</strain>
    </source>
</reference>
<protein>
    <submittedName>
        <fullName evidence="1">Conserved DNA-binding protein YbaB</fullName>
    </submittedName>
</protein>
<dbReference type="Gene3D" id="3.30.1310.10">
    <property type="entry name" value="Nucleoid-associated protein YbaB-like domain"/>
    <property type="match status" value="1"/>
</dbReference>
<dbReference type="Proteomes" id="UP000199361">
    <property type="component" value="Unassembled WGS sequence"/>
</dbReference>
<dbReference type="InterPro" id="IPR036894">
    <property type="entry name" value="YbaB-like_sf"/>
</dbReference>
<dbReference type="STRING" id="568860.SAMN05421811_104435"/>
<dbReference type="AlphaFoldDB" id="A0A1I0HPM7"/>
<gene>
    <name evidence="1" type="ORF">SAMN05421811_104435</name>
</gene>
<organism evidence="1 2">
    <name type="scientific">Nonomuraea wenchangensis</name>
    <dbReference type="NCBI Taxonomy" id="568860"/>
    <lineage>
        <taxon>Bacteria</taxon>
        <taxon>Bacillati</taxon>
        <taxon>Actinomycetota</taxon>
        <taxon>Actinomycetes</taxon>
        <taxon>Streptosporangiales</taxon>
        <taxon>Streptosporangiaceae</taxon>
        <taxon>Nonomuraea</taxon>
    </lineage>
</organism>
<dbReference type="InterPro" id="IPR004401">
    <property type="entry name" value="YbaB/EbfC"/>
</dbReference>
<dbReference type="Pfam" id="PF02575">
    <property type="entry name" value="YbaB_DNA_bd"/>
    <property type="match status" value="1"/>
</dbReference>